<dbReference type="InterPro" id="IPR027417">
    <property type="entry name" value="P-loop_NTPase"/>
</dbReference>
<dbReference type="SMART" id="SM00382">
    <property type="entry name" value="AAA"/>
    <property type="match status" value="1"/>
</dbReference>
<dbReference type="InterPro" id="IPR003439">
    <property type="entry name" value="ABC_transporter-like_ATP-bd"/>
</dbReference>
<dbReference type="PROSITE" id="PS00211">
    <property type="entry name" value="ABC_TRANSPORTER_1"/>
    <property type="match status" value="1"/>
</dbReference>
<dbReference type="AlphaFoldDB" id="A0A2T0REM5"/>
<evidence type="ECO:0000256" key="3">
    <source>
        <dbReference type="ARBA" id="ARBA00022840"/>
    </source>
</evidence>
<keyword evidence="6" id="KW-1185">Reference proteome</keyword>
<dbReference type="InterPro" id="IPR025302">
    <property type="entry name" value="DrrA1/2-like_C"/>
</dbReference>
<feature type="domain" description="ABC transporter" evidence="4">
    <location>
        <begin position="2"/>
        <end position="232"/>
    </location>
</feature>
<evidence type="ECO:0000313" key="5">
    <source>
        <dbReference type="EMBL" id="PRY19602.1"/>
    </source>
</evidence>
<dbReference type="SUPFAM" id="SSF52540">
    <property type="entry name" value="P-loop containing nucleoside triphosphate hydrolases"/>
    <property type="match status" value="1"/>
</dbReference>
<dbReference type="GO" id="GO:0005524">
    <property type="term" value="F:ATP binding"/>
    <property type="evidence" value="ECO:0007669"/>
    <property type="project" value="UniProtKB-KW"/>
</dbReference>
<keyword evidence="1" id="KW-0813">Transport</keyword>
<gene>
    <name evidence="5" type="ORF">CLV78_12018</name>
</gene>
<name>A0A2T0REM5_9RHOB</name>
<evidence type="ECO:0000313" key="6">
    <source>
        <dbReference type="Proteomes" id="UP000239480"/>
    </source>
</evidence>
<comment type="caution">
    <text evidence="5">The sequence shown here is derived from an EMBL/GenBank/DDBJ whole genome shotgun (WGS) entry which is preliminary data.</text>
</comment>
<evidence type="ECO:0000259" key="4">
    <source>
        <dbReference type="PROSITE" id="PS50893"/>
    </source>
</evidence>
<dbReference type="CDD" id="cd03263">
    <property type="entry name" value="ABC_subfamily_A"/>
    <property type="match status" value="1"/>
</dbReference>
<keyword evidence="2" id="KW-0547">Nucleotide-binding</keyword>
<dbReference type="OrthoDB" id="9778547at2"/>
<dbReference type="Proteomes" id="UP000239480">
    <property type="component" value="Unassembled WGS sequence"/>
</dbReference>
<dbReference type="PANTHER" id="PTHR43582">
    <property type="entry name" value="LINEARMYCIN RESISTANCE ATP-BINDING PROTEIN LNRL"/>
    <property type="match status" value="1"/>
</dbReference>
<accession>A0A2T0REM5</accession>
<dbReference type="RefSeq" id="WP_106208385.1">
    <property type="nucleotide sequence ID" value="NZ_PVTD01000020.1"/>
</dbReference>
<dbReference type="Gene3D" id="3.40.50.300">
    <property type="entry name" value="P-loop containing nucleotide triphosphate hydrolases"/>
    <property type="match status" value="1"/>
</dbReference>
<dbReference type="PANTHER" id="PTHR43582:SF2">
    <property type="entry name" value="LINEARMYCIN RESISTANCE ATP-BINDING PROTEIN LNRL"/>
    <property type="match status" value="1"/>
</dbReference>
<proteinExistence type="predicted"/>
<dbReference type="GO" id="GO:0016887">
    <property type="term" value="F:ATP hydrolysis activity"/>
    <property type="evidence" value="ECO:0007669"/>
    <property type="project" value="InterPro"/>
</dbReference>
<dbReference type="EMBL" id="PVTD01000020">
    <property type="protein sequence ID" value="PRY19602.1"/>
    <property type="molecule type" value="Genomic_DNA"/>
</dbReference>
<dbReference type="InterPro" id="IPR003593">
    <property type="entry name" value="AAA+_ATPase"/>
</dbReference>
<evidence type="ECO:0000256" key="1">
    <source>
        <dbReference type="ARBA" id="ARBA00022448"/>
    </source>
</evidence>
<sequence>MIEVNALSKQFGSFTAVDDISFTMQPGEVFGLLGPNGAGKSTTIGCISGLIPPSSGQIAISGHDLIRGPRAAKARLGIVPQELAIYEDISVVQNLRYWGAAYGLRGAKLAERVADVLEVIGLVDRGWDKPKDFSGGMKRRLNFGCGIVQEPDVLLLDEPTVGVDPQSRERLFDMVRAQIVRGASVLYTTHHMEEAESLCDRIAIVDKGRKIAEGTLAQLRAQVGERDIITLTGAFGPDLALNDVLPEGVAILQADVDRLTLETEDGPARLARLLDALSKAGAEVRETVVRRPNLESLFLKLTGAELRA</sequence>
<organism evidence="5 6">
    <name type="scientific">Aliiruegeria haliotis</name>
    <dbReference type="NCBI Taxonomy" id="1280846"/>
    <lineage>
        <taxon>Bacteria</taxon>
        <taxon>Pseudomonadati</taxon>
        <taxon>Pseudomonadota</taxon>
        <taxon>Alphaproteobacteria</taxon>
        <taxon>Rhodobacterales</taxon>
        <taxon>Roseobacteraceae</taxon>
        <taxon>Aliiruegeria</taxon>
    </lineage>
</organism>
<dbReference type="PROSITE" id="PS50893">
    <property type="entry name" value="ABC_TRANSPORTER_2"/>
    <property type="match status" value="1"/>
</dbReference>
<reference evidence="5 6" key="1">
    <citation type="submission" date="2018-03" db="EMBL/GenBank/DDBJ databases">
        <title>Genomic Encyclopedia of Archaeal and Bacterial Type Strains, Phase II (KMG-II): from individual species to whole genera.</title>
        <authorList>
            <person name="Goeker M."/>
        </authorList>
    </citation>
    <scope>NUCLEOTIDE SEQUENCE [LARGE SCALE GENOMIC DNA]</scope>
    <source>
        <strain evidence="5 6">DSM 29328</strain>
    </source>
</reference>
<dbReference type="InterPro" id="IPR017871">
    <property type="entry name" value="ABC_transporter-like_CS"/>
</dbReference>
<dbReference type="Pfam" id="PF13732">
    <property type="entry name" value="DrrA1-3_C"/>
    <property type="match status" value="1"/>
</dbReference>
<keyword evidence="3 5" id="KW-0067">ATP-binding</keyword>
<protein>
    <submittedName>
        <fullName evidence="5">ABC-2 type transport system ATP-binding protein</fullName>
    </submittedName>
</protein>
<evidence type="ECO:0000256" key="2">
    <source>
        <dbReference type="ARBA" id="ARBA00022741"/>
    </source>
</evidence>
<dbReference type="Pfam" id="PF00005">
    <property type="entry name" value="ABC_tran"/>
    <property type="match status" value="1"/>
</dbReference>